<dbReference type="GO" id="GO:0016117">
    <property type="term" value="P:carotenoid biosynthetic process"/>
    <property type="evidence" value="ECO:0007669"/>
    <property type="project" value="UniProtKB-KW"/>
</dbReference>
<comment type="cofactor">
    <cofactor evidence="1">
        <name>NAD(+)</name>
        <dbReference type="ChEBI" id="CHEBI:57540"/>
    </cofactor>
</comment>
<comment type="catalytic activity">
    <reaction evidence="11">
        <text>all-trans-zeta-carotene + A = all-trans-neurosporene + AH2</text>
        <dbReference type="Rhea" id="RHEA:30611"/>
        <dbReference type="ChEBI" id="CHEBI:13193"/>
        <dbReference type="ChEBI" id="CHEBI:16833"/>
        <dbReference type="ChEBI" id="CHEBI:17499"/>
        <dbReference type="ChEBI" id="CHEBI:28068"/>
    </reaction>
    <physiologicalReaction direction="left-to-right" evidence="11">
        <dbReference type="Rhea" id="RHEA:30612"/>
    </physiologicalReaction>
</comment>
<dbReference type="GO" id="GO:0016020">
    <property type="term" value="C:membrane"/>
    <property type="evidence" value="ECO:0007669"/>
    <property type="project" value="UniProtKB-SubCell"/>
</dbReference>
<evidence type="ECO:0000256" key="7">
    <source>
        <dbReference type="ARBA" id="ARBA00023002"/>
    </source>
</evidence>
<dbReference type="GO" id="GO:0016166">
    <property type="term" value="F:phytoene dehydrogenase activity"/>
    <property type="evidence" value="ECO:0007669"/>
    <property type="project" value="UniProtKB-ARBA"/>
</dbReference>
<evidence type="ECO:0000256" key="10">
    <source>
        <dbReference type="ARBA" id="ARBA00051545"/>
    </source>
</evidence>
<evidence type="ECO:0000256" key="12">
    <source>
        <dbReference type="ARBA" id="ARBA00052475"/>
    </source>
</evidence>
<evidence type="ECO:0000313" key="17">
    <source>
        <dbReference type="EMBL" id="PHH82736.1"/>
    </source>
</evidence>
<keyword evidence="6 14" id="KW-0125">Carotenoid biosynthesis</keyword>
<organism evidence="17 18">
    <name type="scientific">Ophiocordyceps australis</name>
    <dbReference type="NCBI Taxonomy" id="1399860"/>
    <lineage>
        <taxon>Eukaryota</taxon>
        <taxon>Fungi</taxon>
        <taxon>Dikarya</taxon>
        <taxon>Ascomycota</taxon>
        <taxon>Pezizomycotina</taxon>
        <taxon>Sordariomycetes</taxon>
        <taxon>Hypocreomycetidae</taxon>
        <taxon>Hypocreales</taxon>
        <taxon>Ophiocordycipitaceae</taxon>
        <taxon>Ophiocordyceps</taxon>
    </lineage>
</organism>
<evidence type="ECO:0000256" key="2">
    <source>
        <dbReference type="ARBA" id="ARBA00004167"/>
    </source>
</evidence>
<gene>
    <name evidence="17" type="ORF">CDD82_4992</name>
</gene>
<dbReference type="PANTHER" id="PTHR43734:SF1">
    <property type="entry name" value="PHYTOENE DESATURASE"/>
    <property type="match status" value="1"/>
</dbReference>
<evidence type="ECO:0000256" key="8">
    <source>
        <dbReference type="ARBA" id="ARBA00034551"/>
    </source>
</evidence>
<protein>
    <recommendedName>
        <fullName evidence="5">Phytoene desaturase</fullName>
    </recommendedName>
    <alternativeName>
        <fullName evidence="13">Carotenoid biosynthesis cluster protein B</fullName>
    </alternativeName>
    <alternativeName>
        <fullName evidence="8">Phytoene desaturase (3,4-didehydrolycopene-forming)</fullName>
    </alternativeName>
</protein>
<comment type="catalytic activity">
    <reaction evidence="12">
        <text>15-cis-phytoene + A = all-trans-phytofluene + AH2</text>
        <dbReference type="Rhea" id="RHEA:30603"/>
        <dbReference type="ChEBI" id="CHEBI:13193"/>
        <dbReference type="ChEBI" id="CHEBI:17499"/>
        <dbReference type="ChEBI" id="CHEBI:27787"/>
        <dbReference type="ChEBI" id="CHEBI:28129"/>
    </reaction>
    <physiologicalReaction direction="left-to-right" evidence="12">
        <dbReference type="Rhea" id="RHEA:30604"/>
    </physiologicalReaction>
</comment>
<dbReference type="InterPro" id="IPR002937">
    <property type="entry name" value="Amino_oxidase"/>
</dbReference>
<keyword evidence="7 14" id="KW-0560">Oxidoreductase</keyword>
<feature type="transmembrane region" description="Helical" evidence="15">
    <location>
        <begin position="511"/>
        <end position="532"/>
    </location>
</feature>
<dbReference type="OrthoDB" id="7777654at2759"/>
<keyword evidence="15" id="KW-0812">Transmembrane</keyword>
<evidence type="ECO:0000256" key="9">
    <source>
        <dbReference type="ARBA" id="ARBA00051356"/>
    </source>
</evidence>
<keyword evidence="15" id="KW-0472">Membrane</keyword>
<dbReference type="Gene3D" id="3.50.50.60">
    <property type="entry name" value="FAD/NAD(P)-binding domain"/>
    <property type="match status" value="2"/>
</dbReference>
<dbReference type="PANTHER" id="PTHR43734">
    <property type="entry name" value="PHYTOENE DESATURASE"/>
    <property type="match status" value="1"/>
</dbReference>
<dbReference type="Proteomes" id="UP000224854">
    <property type="component" value="Unassembled WGS sequence"/>
</dbReference>
<dbReference type="InterPro" id="IPR014105">
    <property type="entry name" value="Carotenoid/retinoid_OxRdtase"/>
</dbReference>
<keyword evidence="18" id="KW-1185">Reference proteome</keyword>
<evidence type="ECO:0000256" key="15">
    <source>
        <dbReference type="SAM" id="Phobius"/>
    </source>
</evidence>
<evidence type="ECO:0000313" key="18">
    <source>
        <dbReference type="Proteomes" id="UP000224854"/>
    </source>
</evidence>
<comment type="subcellular location">
    <subcellularLocation>
        <location evidence="2">Membrane</location>
        <topology evidence="2">Single-pass membrane protein</topology>
    </subcellularLocation>
</comment>
<comment type="catalytic activity">
    <reaction evidence="9">
        <text>all-trans-neurosporene + A = all-trans-lycopene + AH2</text>
        <dbReference type="Rhea" id="RHEA:30623"/>
        <dbReference type="ChEBI" id="CHEBI:13193"/>
        <dbReference type="ChEBI" id="CHEBI:15948"/>
        <dbReference type="ChEBI" id="CHEBI:16833"/>
        <dbReference type="ChEBI" id="CHEBI:17499"/>
    </reaction>
    <physiologicalReaction direction="left-to-right" evidence="9">
        <dbReference type="Rhea" id="RHEA:30624"/>
    </physiologicalReaction>
</comment>
<name>A0A2C5ZRW6_9HYPO</name>
<evidence type="ECO:0000256" key="14">
    <source>
        <dbReference type="RuleBase" id="RU362075"/>
    </source>
</evidence>
<dbReference type="PRINTS" id="PR00419">
    <property type="entry name" value="ADXRDTASE"/>
</dbReference>
<dbReference type="NCBIfam" id="TIGR02734">
    <property type="entry name" value="crtI_fam"/>
    <property type="match status" value="1"/>
</dbReference>
<dbReference type="FunFam" id="3.50.50.60:FF:000171">
    <property type="entry name" value="zeta-carotene-forming phytoene desaturase"/>
    <property type="match status" value="1"/>
</dbReference>
<proteinExistence type="inferred from homology"/>
<evidence type="ECO:0000256" key="5">
    <source>
        <dbReference type="ARBA" id="ARBA00013293"/>
    </source>
</evidence>
<dbReference type="InterPro" id="IPR008150">
    <property type="entry name" value="Phytoene_DH_bac_CS"/>
</dbReference>
<evidence type="ECO:0000256" key="1">
    <source>
        <dbReference type="ARBA" id="ARBA00001911"/>
    </source>
</evidence>
<dbReference type="AlphaFoldDB" id="A0A2C5ZRW6"/>
<comment type="catalytic activity">
    <reaction evidence="10">
        <text>all-trans-phytofluene + A = all-trans-zeta-carotene + AH2</text>
        <dbReference type="Rhea" id="RHEA:30607"/>
        <dbReference type="ChEBI" id="CHEBI:13193"/>
        <dbReference type="ChEBI" id="CHEBI:17499"/>
        <dbReference type="ChEBI" id="CHEBI:28068"/>
        <dbReference type="ChEBI" id="CHEBI:28129"/>
    </reaction>
    <physiologicalReaction direction="left-to-right" evidence="10">
        <dbReference type="Rhea" id="RHEA:30608"/>
    </physiologicalReaction>
</comment>
<keyword evidence="15" id="KW-1133">Transmembrane helix</keyword>
<evidence type="ECO:0000256" key="3">
    <source>
        <dbReference type="ARBA" id="ARBA00004829"/>
    </source>
</evidence>
<dbReference type="EMBL" id="NJEU01000044">
    <property type="protein sequence ID" value="PHH82736.1"/>
    <property type="molecule type" value="Genomic_DNA"/>
</dbReference>
<dbReference type="PROSITE" id="PS00982">
    <property type="entry name" value="PHYTOENE_DH"/>
    <property type="match status" value="1"/>
</dbReference>
<comment type="caution">
    <text evidence="17">The sequence shown here is derived from an EMBL/GenBank/DDBJ whole genome shotgun (WGS) entry which is preliminary data.</text>
</comment>
<dbReference type="SUPFAM" id="SSF51905">
    <property type="entry name" value="FAD/NAD(P)-binding domain"/>
    <property type="match status" value="1"/>
</dbReference>
<evidence type="ECO:0000256" key="11">
    <source>
        <dbReference type="ARBA" id="ARBA00051928"/>
    </source>
</evidence>
<accession>A0A2C5ZRW6</accession>
<feature type="domain" description="Amine oxidase" evidence="16">
    <location>
        <begin position="15"/>
        <end position="494"/>
    </location>
</feature>
<evidence type="ECO:0000256" key="13">
    <source>
        <dbReference type="ARBA" id="ARBA00078033"/>
    </source>
</evidence>
<reference evidence="17 18" key="1">
    <citation type="submission" date="2017-06" db="EMBL/GenBank/DDBJ databases">
        <title>Ant-infecting Ophiocordyceps genomes reveal a high diversity of potential behavioral manipulation genes and a possible major role for enterotoxins.</title>
        <authorList>
            <person name="De Bekker C."/>
            <person name="Evans H.C."/>
            <person name="Brachmann A."/>
            <person name="Hughes D.P."/>
        </authorList>
    </citation>
    <scope>NUCLEOTIDE SEQUENCE [LARGE SCALE GENOMIC DNA]</scope>
    <source>
        <strain evidence="17 18">1348a</strain>
    </source>
</reference>
<sequence>MTGPSVIVVGAGAGGIQTAARLAKQGYKVTVLEKNDSVGGRCSLIYRDGYRFDQGPSLLLMPQVFDDTFRHFGTSLEQEKIHLVKCEPNYRIWFADNTSFENSTNLDRMRLQIEPLEGKNGFQRFLAFMKEAGQHYDLSMAHILSRNFANYASMLHSKLLASIVQMHISESVYSRASRYFSSDKLRRVFTFNSMYLGMSPYEALGTYSLLQYTELAHGIAYPIGGFQKVLDALANIGKRLGVDYRLSSPVESILVSDKKAYGVRLQSGQELYADIVVVNADLVYAYNNLLPPTPYARKLSQRDASCSSISFFWSFDRVIPELQGHNIFLAEQYRESFDAIFKQQKLPADPSFYVNIPSRLDPSAAPPGKDAAVVLVPAGHLTDDPLNPQDWQARVNRAREVVINTIETRTGARGLRQSLVQESVETPSSWKAKFNLDRGAILGLSHSFKNVLAFRPRTKHADISGLYFVGASTHPGTGVPVCLAGGKIVSEQIIQDYSPQLRSKGRMSWDIFWVLLLAVVLPVSVFLFNRFLSSTRGNI</sequence>
<comment type="similarity">
    <text evidence="4 14">Belongs to the carotenoid/retinoid oxidoreductase family.</text>
</comment>
<evidence type="ECO:0000256" key="4">
    <source>
        <dbReference type="ARBA" id="ARBA00006046"/>
    </source>
</evidence>
<evidence type="ECO:0000259" key="16">
    <source>
        <dbReference type="Pfam" id="PF01593"/>
    </source>
</evidence>
<dbReference type="Pfam" id="PF01593">
    <property type="entry name" value="Amino_oxidase"/>
    <property type="match status" value="1"/>
</dbReference>
<comment type="pathway">
    <text evidence="3 14">Carotenoid biosynthesis.</text>
</comment>
<evidence type="ECO:0000256" key="6">
    <source>
        <dbReference type="ARBA" id="ARBA00022746"/>
    </source>
</evidence>
<dbReference type="InterPro" id="IPR036188">
    <property type="entry name" value="FAD/NAD-bd_sf"/>
</dbReference>